<dbReference type="EMBL" id="CAKASE010000043">
    <property type="protein sequence ID" value="CAG9558009.1"/>
    <property type="molecule type" value="Genomic_DNA"/>
</dbReference>
<accession>A0A8J2MWG9</accession>
<feature type="region of interest" description="Disordered" evidence="1">
    <location>
        <begin position="66"/>
        <end position="106"/>
    </location>
</feature>
<dbReference type="Proteomes" id="UP000789524">
    <property type="component" value="Unassembled WGS sequence"/>
</dbReference>
<dbReference type="AlphaFoldDB" id="A0A8J2MWG9"/>
<sequence length="137" mass="15563">MSKKHLHNQAAIPLAPAVFKLSCSKLRATFECKAVHCRGDRRRLTRRSPDEIIHWKFPLAPSTPPLRPPHLAPPASHTHTHTHARIHTSSPPPRLPVDTDYTLKDSTKQAPAPDAALAYYIHFMELYCIKHYLILQV</sequence>
<evidence type="ECO:0000313" key="3">
    <source>
        <dbReference type="Proteomes" id="UP000789524"/>
    </source>
</evidence>
<proteinExistence type="predicted"/>
<keyword evidence="3" id="KW-1185">Reference proteome</keyword>
<gene>
    <name evidence="2" type="ORF">DCHRY22_LOCUS253</name>
</gene>
<evidence type="ECO:0000313" key="2">
    <source>
        <dbReference type="EMBL" id="CAG9558009.1"/>
    </source>
</evidence>
<comment type="caution">
    <text evidence="2">The sequence shown here is derived from an EMBL/GenBank/DDBJ whole genome shotgun (WGS) entry which is preliminary data.</text>
</comment>
<reference evidence="2" key="1">
    <citation type="submission" date="2021-09" db="EMBL/GenBank/DDBJ databases">
        <authorList>
            <person name="Martin H S."/>
        </authorList>
    </citation>
    <scope>NUCLEOTIDE SEQUENCE</scope>
</reference>
<evidence type="ECO:0000256" key="1">
    <source>
        <dbReference type="SAM" id="MobiDB-lite"/>
    </source>
</evidence>
<dbReference type="OrthoDB" id="7490708at2759"/>
<name>A0A8J2MWG9_9NEOP</name>
<organism evidence="2 3">
    <name type="scientific">Danaus chrysippus</name>
    <name type="common">African queen</name>
    <dbReference type="NCBI Taxonomy" id="151541"/>
    <lineage>
        <taxon>Eukaryota</taxon>
        <taxon>Metazoa</taxon>
        <taxon>Ecdysozoa</taxon>
        <taxon>Arthropoda</taxon>
        <taxon>Hexapoda</taxon>
        <taxon>Insecta</taxon>
        <taxon>Pterygota</taxon>
        <taxon>Neoptera</taxon>
        <taxon>Endopterygota</taxon>
        <taxon>Lepidoptera</taxon>
        <taxon>Glossata</taxon>
        <taxon>Ditrysia</taxon>
        <taxon>Papilionoidea</taxon>
        <taxon>Nymphalidae</taxon>
        <taxon>Danainae</taxon>
        <taxon>Danaini</taxon>
        <taxon>Danaina</taxon>
        <taxon>Danaus</taxon>
        <taxon>Anosia</taxon>
    </lineage>
</organism>
<protein>
    <submittedName>
        <fullName evidence="2">(African queen) hypothetical protein</fullName>
    </submittedName>
</protein>